<keyword evidence="6" id="KW-0812">Transmembrane</keyword>
<keyword evidence="6" id="KW-1133">Transmembrane helix</keyword>
<dbReference type="EMBL" id="PVZC01000002">
    <property type="protein sequence ID" value="PRY00555.1"/>
    <property type="molecule type" value="Genomic_DNA"/>
</dbReference>
<evidence type="ECO:0000256" key="4">
    <source>
        <dbReference type="ARBA" id="ARBA00023008"/>
    </source>
</evidence>
<evidence type="ECO:0000313" key="9">
    <source>
        <dbReference type="EMBL" id="PRY00555.1"/>
    </source>
</evidence>
<dbReference type="Proteomes" id="UP000237846">
    <property type="component" value="Unassembled WGS sequence"/>
</dbReference>
<name>A0A2T0Q9N7_9ACTN</name>
<keyword evidence="3 7" id="KW-0732">Signal</keyword>
<dbReference type="AlphaFoldDB" id="A0A2T0Q9N7"/>
<evidence type="ECO:0000256" key="5">
    <source>
        <dbReference type="SAM" id="MobiDB-lite"/>
    </source>
</evidence>
<keyword evidence="4" id="KW-0186">Copper</keyword>
<dbReference type="Gene3D" id="2.60.40.1220">
    <property type="match status" value="1"/>
</dbReference>
<feature type="region of interest" description="Disordered" evidence="5">
    <location>
        <begin position="152"/>
        <end position="178"/>
    </location>
</feature>
<dbReference type="PANTHER" id="PTHR34820">
    <property type="entry name" value="INNER MEMBRANE PROTEIN YEBZ"/>
    <property type="match status" value="1"/>
</dbReference>
<dbReference type="SUPFAM" id="SSF81296">
    <property type="entry name" value="E set domains"/>
    <property type="match status" value="1"/>
</dbReference>
<dbReference type="PANTHER" id="PTHR34820:SF4">
    <property type="entry name" value="INNER MEMBRANE PROTEIN YEBZ"/>
    <property type="match status" value="1"/>
</dbReference>
<feature type="transmembrane region" description="Helical" evidence="6">
    <location>
        <begin position="191"/>
        <end position="211"/>
    </location>
</feature>
<dbReference type="Pfam" id="PF04234">
    <property type="entry name" value="CopC"/>
    <property type="match status" value="1"/>
</dbReference>
<evidence type="ECO:0000256" key="7">
    <source>
        <dbReference type="SAM" id="SignalP"/>
    </source>
</evidence>
<keyword evidence="10" id="KW-1185">Reference proteome</keyword>
<dbReference type="GO" id="GO:0030313">
    <property type="term" value="C:cell envelope"/>
    <property type="evidence" value="ECO:0007669"/>
    <property type="project" value="UniProtKB-SubCell"/>
</dbReference>
<evidence type="ECO:0000256" key="2">
    <source>
        <dbReference type="ARBA" id="ARBA00022723"/>
    </source>
</evidence>
<evidence type="ECO:0000256" key="1">
    <source>
        <dbReference type="ARBA" id="ARBA00004196"/>
    </source>
</evidence>
<sequence length="219" mass="21425">MSATLSDPLSGPRPLPRPARRAAALLAAGLAASAALLAGAPAALAHNQLTDSSPEDGASLDTAPEEIVLTFDLEVLEAGNNGVVVTGPGGERFEQGATEIDHNEVIRPVGGFTEPGDYEIGYRIVGADGHVVDGTLTFELTADAVAAAAPSAGASASGTPPAGGADTSPAAAADAAAVREESESSGGVSPVVWIVIGVIALVGVGAGVLWMRRGASAGG</sequence>
<gene>
    <name evidence="9" type="ORF">CLV72_102186</name>
</gene>
<reference evidence="9 10" key="1">
    <citation type="submission" date="2018-03" db="EMBL/GenBank/DDBJ databases">
        <title>Genomic Encyclopedia of Archaeal and Bacterial Type Strains, Phase II (KMG-II): from individual species to whole genera.</title>
        <authorList>
            <person name="Goeker M."/>
        </authorList>
    </citation>
    <scope>NUCLEOTIDE SEQUENCE [LARGE SCALE GENOMIC DNA]</scope>
    <source>
        <strain evidence="9 10">DSM 45601</strain>
    </source>
</reference>
<dbReference type="GO" id="GO:0006825">
    <property type="term" value="P:copper ion transport"/>
    <property type="evidence" value="ECO:0007669"/>
    <property type="project" value="InterPro"/>
</dbReference>
<dbReference type="PROSITE" id="PS51318">
    <property type="entry name" value="TAT"/>
    <property type="match status" value="1"/>
</dbReference>
<feature type="signal peptide" evidence="7">
    <location>
        <begin position="1"/>
        <end position="45"/>
    </location>
</feature>
<dbReference type="GO" id="GO:0005886">
    <property type="term" value="C:plasma membrane"/>
    <property type="evidence" value="ECO:0007669"/>
    <property type="project" value="TreeGrafter"/>
</dbReference>
<keyword evidence="2" id="KW-0479">Metal-binding</keyword>
<keyword evidence="6" id="KW-0472">Membrane</keyword>
<evidence type="ECO:0000259" key="8">
    <source>
        <dbReference type="Pfam" id="PF04234"/>
    </source>
</evidence>
<dbReference type="InterPro" id="IPR032694">
    <property type="entry name" value="CopC/D"/>
</dbReference>
<evidence type="ECO:0000313" key="10">
    <source>
        <dbReference type="Proteomes" id="UP000237846"/>
    </source>
</evidence>
<dbReference type="GO" id="GO:0046688">
    <property type="term" value="P:response to copper ion"/>
    <property type="evidence" value="ECO:0007669"/>
    <property type="project" value="InterPro"/>
</dbReference>
<comment type="caution">
    <text evidence="9">The sequence shown here is derived from an EMBL/GenBank/DDBJ whole genome shotgun (WGS) entry which is preliminary data.</text>
</comment>
<accession>A0A2T0Q9N7</accession>
<evidence type="ECO:0000256" key="3">
    <source>
        <dbReference type="ARBA" id="ARBA00022729"/>
    </source>
</evidence>
<dbReference type="GO" id="GO:0042597">
    <property type="term" value="C:periplasmic space"/>
    <property type="evidence" value="ECO:0007669"/>
    <property type="project" value="InterPro"/>
</dbReference>
<feature type="compositionally biased region" description="Low complexity" evidence="5">
    <location>
        <begin position="152"/>
        <end position="176"/>
    </location>
</feature>
<dbReference type="RefSeq" id="WP_106242118.1">
    <property type="nucleotide sequence ID" value="NZ_PVZC01000002.1"/>
</dbReference>
<feature type="chain" id="PRO_5015603759" description="CopC domain-containing protein" evidence="7">
    <location>
        <begin position="46"/>
        <end position="219"/>
    </location>
</feature>
<dbReference type="InterPro" id="IPR014756">
    <property type="entry name" value="Ig_E-set"/>
</dbReference>
<proteinExistence type="predicted"/>
<comment type="subcellular location">
    <subcellularLocation>
        <location evidence="1">Cell envelope</location>
    </subcellularLocation>
</comment>
<evidence type="ECO:0000256" key="6">
    <source>
        <dbReference type="SAM" id="Phobius"/>
    </source>
</evidence>
<dbReference type="InterPro" id="IPR014755">
    <property type="entry name" value="Cu-Rt/internalin_Ig-like"/>
</dbReference>
<dbReference type="InterPro" id="IPR006311">
    <property type="entry name" value="TAT_signal"/>
</dbReference>
<protein>
    <recommendedName>
        <fullName evidence="8">CopC domain-containing protein</fullName>
    </recommendedName>
</protein>
<dbReference type="InterPro" id="IPR007348">
    <property type="entry name" value="CopC_dom"/>
</dbReference>
<feature type="domain" description="CopC" evidence="8">
    <location>
        <begin position="46"/>
        <end position="139"/>
    </location>
</feature>
<organism evidence="9 10">
    <name type="scientific">Allonocardiopsis opalescens</name>
    <dbReference type="NCBI Taxonomy" id="1144618"/>
    <lineage>
        <taxon>Bacteria</taxon>
        <taxon>Bacillati</taxon>
        <taxon>Actinomycetota</taxon>
        <taxon>Actinomycetes</taxon>
        <taxon>Streptosporangiales</taxon>
        <taxon>Allonocardiopsis</taxon>
    </lineage>
</organism>
<dbReference type="GO" id="GO:0005507">
    <property type="term" value="F:copper ion binding"/>
    <property type="evidence" value="ECO:0007669"/>
    <property type="project" value="InterPro"/>
</dbReference>
<dbReference type="OrthoDB" id="5242236at2"/>